<protein>
    <submittedName>
        <fullName evidence="1">Uncharacterized protein</fullName>
    </submittedName>
</protein>
<accession>A0A7Y9I6F6</accession>
<reference evidence="1 2" key="1">
    <citation type="submission" date="2020-07" db="EMBL/GenBank/DDBJ databases">
        <title>Sequencing the genomes of 1000 actinobacteria strains.</title>
        <authorList>
            <person name="Klenk H.-P."/>
        </authorList>
    </citation>
    <scope>NUCLEOTIDE SEQUENCE [LARGE SCALE GENOMIC DNA]</scope>
    <source>
        <strain evidence="1 2">DSM 22083</strain>
    </source>
</reference>
<gene>
    <name evidence="1" type="ORF">BKA15_001938</name>
</gene>
<sequence>MIVLIPLLVACQGLGGQGVAHSCVGPYLDAQPPGGRYGDPPPTVRPGSTLEVYGHWYTSTCNDTGGNDPLVPLPDVELTLTLPGGQTRNLGRHTPGGPDLGFKTVVRIPADTRSGTATIKADGPYPAEFRFEIGRP</sequence>
<organism evidence="1 2">
    <name type="scientific">Microlunatus parietis</name>
    <dbReference type="NCBI Taxonomy" id="682979"/>
    <lineage>
        <taxon>Bacteria</taxon>
        <taxon>Bacillati</taxon>
        <taxon>Actinomycetota</taxon>
        <taxon>Actinomycetes</taxon>
        <taxon>Propionibacteriales</taxon>
        <taxon>Propionibacteriaceae</taxon>
        <taxon>Microlunatus</taxon>
    </lineage>
</organism>
<comment type="caution">
    <text evidence="1">The sequence shown here is derived from an EMBL/GenBank/DDBJ whole genome shotgun (WGS) entry which is preliminary data.</text>
</comment>
<dbReference type="RefSeq" id="WP_179750192.1">
    <property type="nucleotide sequence ID" value="NZ_JACCBU010000001.1"/>
</dbReference>
<name>A0A7Y9I6F6_9ACTN</name>
<dbReference type="EMBL" id="JACCBU010000001">
    <property type="protein sequence ID" value="NYE70609.1"/>
    <property type="molecule type" value="Genomic_DNA"/>
</dbReference>
<keyword evidence="2" id="KW-1185">Reference proteome</keyword>
<dbReference type="AlphaFoldDB" id="A0A7Y9I6F6"/>
<proteinExistence type="predicted"/>
<dbReference type="Proteomes" id="UP000569914">
    <property type="component" value="Unassembled WGS sequence"/>
</dbReference>
<evidence type="ECO:0000313" key="1">
    <source>
        <dbReference type="EMBL" id="NYE70609.1"/>
    </source>
</evidence>
<evidence type="ECO:0000313" key="2">
    <source>
        <dbReference type="Proteomes" id="UP000569914"/>
    </source>
</evidence>